<evidence type="ECO:0000256" key="6">
    <source>
        <dbReference type="ARBA" id="ARBA00023211"/>
    </source>
</evidence>
<evidence type="ECO:0000256" key="5">
    <source>
        <dbReference type="ARBA" id="ARBA00022842"/>
    </source>
</evidence>
<reference evidence="8 9" key="1">
    <citation type="submission" date="2024-02" db="EMBL/GenBank/DDBJ databases">
        <title>A Gaetbulibacter species isolated from tidal flats and genomic insights of their niches.</title>
        <authorList>
            <person name="Ye Y."/>
        </authorList>
    </citation>
    <scope>NUCLEOTIDE SEQUENCE [LARGE SCALE GENOMIC DNA]</scope>
    <source>
        <strain evidence="8 9">KYW382</strain>
    </source>
</reference>
<dbReference type="Proteomes" id="UP001610100">
    <property type="component" value="Unassembled WGS sequence"/>
</dbReference>
<accession>A0ABW7MX43</accession>
<evidence type="ECO:0000259" key="7">
    <source>
        <dbReference type="PROSITE" id="PS51462"/>
    </source>
</evidence>
<dbReference type="PANTHER" id="PTHR12992">
    <property type="entry name" value="NUDIX HYDROLASE"/>
    <property type="match status" value="1"/>
</dbReference>
<dbReference type="SUPFAM" id="SSF55811">
    <property type="entry name" value="Nudix"/>
    <property type="match status" value="1"/>
</dbReference>
<evidence type="ECO:0000256" key="3">
    <source>
        <dbReference type="ARBA" id="ARBA00022723"/>
    </source>
</evidence>
<comment type="caution">
    <text evidence="8">The sequence shown here is derived from an EMBL/GenBank/DDBJ whole genome shotgun (WGS) entry which is preliminary data.</text>
</comment>
<keyword evidence="5" id="KW-0460">Magnesium</keyword>
<sequence length="212" mass="24235">MNFDEFLKSISKIKNLPLTAEASHLKMMPPFRQQLLEQTKHKIKSAKKAGVLALFYPNSKSETSFVLILRKSYKGVHSDQIAFPGGKLEKNESEHEAALRETEEEVGVPKKNIELIKSLSELYIPPSNFNVHPFMGFTENTPGFTPQEEEVEAIIEVRLSDFMDDKYFTSRRVQTSYQMEIETPVFILNGHVVWGATAMILSEIKDQLKTLR</sequence>
<dbReference type="RefSeq" id="WP_344740444.1">
    <property type="nucleotide sequence ID" value="NZ_BAABAY010000001.1"/>
</dbReference>
<dbReference type="EC" id="3.6.1.55" evidence="8"/>
<comment type="cofactor">
    <cofactor evidence="2">
        <name>Mg(2+)</name>
        <dbReference type="ChEBI" id="CHEBI:18420"/>
    </cofactor>
</comment>
<organism evidence="8 9">
    <name type="scientific">Gaetbulibacter aestuarii</name>
    <dbReference type="NCBI Taxonomy" id="1502358"/>
    <lineage>
        <taxon>Bacteria</taxon>
        <taxon>Pseudomonadati</taxon>
        <taxon>Bacteroidota</taxon>
        <taxon>Flavobacteriia</taxon>
        <taxon>Flavobacteriales</taxon>
        <taxon>Flavobacteriaceae</taxon>
        <taxon>Gaetbulibacter</taxon>
    </lineage>
</organism>
<dbReference type="InterPro" id="IPR000086">
    <property type="entry name" value="NUDIX_hydrolase_dom"/>
</dbReference>
<comment type="cofactor">
    <cofactor evidence="1">
        <name>Mn(2+)</name>
        <dbReference type="ChEBI" id="CHEBI:29035"/>
    </cofactor>
</comment>
<keyword evidence="9" id="KW-1185">Reference proteome</keyword>
<dbReference type="GO" id="GO:0035539">
    <property type="term" value="F:8-oxo-7,8-dihydrodeoxyguanosine triphosphate pyrophosphatase activity"/>
    <property type="evidence" value="ECO:0007669"/>
    <property type="project" value="UniProtKB-EC"/>
</dbReference>
<evidence type="ECO:0000256" key="4">
    <source>
        <dbReference type="ARBA" id="ARBA00022801"/>
    </source>
</evidence>
<dbReference type="Gene3D" id="3.90.79.10">
    <property type="entry name" value="Nucleoside Triphosphate Pyrophosphohydrolase"/>
    <property type="match status" value="1"/>
</dbReference>
<proteinExistence type="predicted"/>
<dbReference type="PROSITE" id="PS00893">
    <property type="entry name" value="NUDIX_BOX"/>
    <property type="match status" value="1"/>
</dbReference>
<dbReference type="PANTHER" id="PTHR12992:SF11">
    <property type="entry name" value="MITOCHONDRIAL COENZYME A DIPHOSPHATASE NUDT8"/>
    <property type="match status" value="1"/>
</dbReference>
<dbReference type="InterPro" id="IPR020084">
    <property type="entry name" value="NUDIX_hydrolase_CS"/>
</dbReference>
<keyword evidence="4 8" id="KW-0378">Hydrolase</keyword>
<feature type="domain" description="Nudix hydrolase" evidence="7">
    <location>
        <begin position="46"/>
        <end position="180"/>
    </location>
</feature>
<evidence type="ECO:0000313" key="8">
    <source>
        <dbReference type="EMBL" id="MFH6771396.1"/>
    </source>
</evidence>
<evidence type="ECO:0000313" key="9">
    <source>
        <dbReference type="Proteomes" id="UP001610100"/>
    </source>
</evidence>
<dbReference type="EMBL" id="JBAWKB010000001">
    <property type="protein sequence ID" value="MFH6771396.1"/>
    <property type="molecule type" value="Genomic_DNA"/>
</dbReference>
<gene>
    <name evidence="8" type="ORF">V8G58_05565</name>
</gene>
<protein>
    <submittedName>
        <fullName evidence="8">CoA pyrophosphatase</fullName>
        <ecNumber evidence="8">3.6.1.55</ecNumber>
    </submittedName>
</protein>
<dbReference type="InterPro" id="IPR015797">
    <property type="entry name" value="NUDIX_hydrolase-like_dom_sf"/>
</dbReference>
<keyword evidence="3" id="KW-0479">Metal-binding</keyword>
<evidence type="ECO:0000256" key="2">
    <source>
        <dbReference type="ARBA" id="ARBA00001946"/>
    </source>
</evidence>
<dbReference type="PROSITE" id="PS51462">
    <property type="entry name" value="NUDIX"/>
    <property type="match status" value="1"/>
</dbReference>
<keyword evidence="6" id="KW-0464">Manganese</keyword>
<name>A0ABW7MX43_9FLAO</name>
<evidence type="ECO:0000256" key="1">
    <source>
        <dbReference type="ARBA" id="ARBA00001936"/>
    </source>
</evidence>
<dbReference type="Pfam" id="PF00293">
    <property type="entry name" value="NUDIX"/>
    <property type="match status" value="1"/>
</dbReference>
<dbReference type="InterPro" id="IPR045121">
    <property type="entry name" value="CoAse"/>
</dbReference>
<dbReference type="CDD" id="cd03426">
    <property type="entry name" value="NUDIX_CoAse_Nudt7"/>
    <property type="match status" value="1"/>
</dbReference>